<protein>
    <submittedName>
        <fullName evidence="3">Uncharacterized protein</fullName>
    </submittedName>
</protein>
<gene>
    <name evidence="3" type="ORF">MARGE09_P1505</name>
</gene>
<keyword evidence="2" id="KW-0812">Transmembrane</keyword>
<name>A0AAN1WGS8_9GAMM</name>
<keyword evidence="2" id="KW-1133">Transmembrane helix</keyword>
<keyword evidence="2" id="KW-0472">Membrane</keyword>
<proteinExistence type="predicted"/>
<dbReference type="KEGG" id="marq:MARGE09_P1505"/>
<organism evidence="3 4">
    <name type="scientific">Marinagarivorans cellulosilyticus</name>
    <dbReference type="NCBI Taxonomy" id="2721545"/>
    <lineage>
        <taxon>Bacteria</taxon>
        <taxon>Pseudomonadati</taxon>
        <taxon>Pseudomonadota</taxon>
        <taxon>Gammaproteobacteria</taxon>
        <taxon>Cellvibrionales</taxon>
        <taxon>Cellvibrionaceae</taxon>
        <taxon>Marinagarivorans</taxon>
    </lineage>
</organism>
<accession>A0AAN1WGS8</accession>
<evidence type="ECO:0000256" key="2">
    <source>
        <dbReference type="SAM" id="Phobius"/>
    </source>
</evidence>
<dbReference type="EMBL" id="AP023086">
    <property type="protein sequence ID" value="BCD97304.1"/>
    <property type="molecule type" value="Genomic_DNA"/>
</dbReference>
<feature type="transmembrane region" description="Helical" evidence="2">
    <location>
        <begin position="196"/>
        <end position="216"/>
    </location>
</feature>
<evidence type="ECO:0000313" key="3">
    <source>
        <dbReference type="EMBL" id="BCD97304.1"/>
    </source>
</evidence>
<dbReference type="Proteomes" id="UP001320119">
    <property type="component" value="Chromosome"/>
</dbReference>
<reference evidence="3 4" key="1">
    <citation type="journal article" date="2022" name="IScience">
        <title>An ultrasensitive nanofiber-based assay for enzymatic hydrolysis and deep-sea microbial degradation of cellulose.</title>
        <authorList>
            <person name="Tsudome M."/>
            <person name="Tachioka M."/>
            <person name="Miyazaki M."/>
            <person name="Uchimura K."/>
            <person name="Tsuda M."/>
            <person name="Takaki Y."/>
            <person name="Deguchi S."/>
        </authorList>
    </citation>
    <scope>NUCLEOTIDE SEQUENCE [LARGE SCALE GENOMIC DNA]</scope>
    <source>
        <strain evidence="3 4">GE09</strain>
    </source>
</reference>
<keyword evidence="4" id="KW-1185">Reference proteome</keyword>
<evidence type="ECO:0000313" key="4">
    <source>
        <dbReference type="Proteomes" id="UP001320119"/>
    </source>
</evidence>
<sequence>MRAMTILALNLKGIKDMHRSLRREWIAAYSLSLLLLSSLCAQAAYAIDFIAPQIEHQRATDSVARGEDHLITANVTDDTSVQSVVLHYREAGTRNFNPIIMRSLDGSSHYEALIVGQNILASGLEYFFEATDSAGNTLEMYGSNGEPFAIAVAQPDVALGSNGQSSRFDAPNARASSSRDSHSVLPIKKKSNKKTWLWVGLGVLAAAVIAGAAGGGSDSSPGPAPSNDNTGDIDITTPVPVN</sequence>
<evidence type="ECO:0000256" key="1">
    <source>
        <dbReference type="SAM" id="MobiDB-lite"/>
    </source>
</evidence>
<dbReference type="AlphaFoldDB" id="A0AAN1WGS8"/>
<feature type="region of interest" description="Disordered" evidence="1">
    <location>
        <begin position="162"/>
        <end position="185"/>
    </location>
</feature>
<feature type="region of interest" description="Disordered" evidence="1">
    <location>
        <begin position="214"/>
        <end position="242"/>
    </location>
</feature>